<dbReference type="InParanoid" id="A0A673BGW2"/>
<dbReference type="RefSeq" id="XP_029982372.1">
    <property type="nucleotide sequence ID" value="XM_030126512.1"/>
</dbReference>
<dbReference type="InterPro" id="IPR001680">
    <property type="entry name" value="WD40_rpt"/>
</dbReference>
<dbReference type="PANTHER" id="PTHR22889">
    <property type="entry name" value="WD REPEAT-CONTAINING PROTEIN 89"/>
    <property type="match status" value="1"/>
</dbReference>
<dbReference type="RefSeq" id="XP_029982373.1">
    <property type="nucleotide sequence ID" value="XM_030126513.1"/>
</dbReference>
<dbReference type="GeneID" id="115413566"/>
<dbReference type="OrthoDB" id="25131at2759"/>
<gene>
    <name evidence="6" type="primary">wdr89</name>
</gene>
<dbReference type="RefSeq" id="XP_029982374.1">
    <property type="nucleotide sequence ID" value="XM_030126514.1"/>
</dbReference>
<evidence type="ECO:0000256" key="3">
    <source>
        <dbReference type="ARBA" id="ARBA00022737"/>
    </source>
</evidence>
<feature type="repeat" description="WD" evidence="4">
    <location>
        <begin position="155"/>
        <end position="197"/>
    </location>
</feature>
<dbReference type="PROSITE" id="PS50082">
    <property type="entry name" value="WD_REPEATS_2"/>
    <property type="match status" value="3"/>
</dbReference>
<organism evidence="6 7">
    <name type="scientific">Sphaeramia orbicularis</name>
    <name type="common">orbiculate cardinalfish</name>
    <dbReference type="NCBI Taxonomy" id="375764"/>
    <lineage>
        <taxon>Eukaryota</taxon>
        <taxon>Metazoa</taxon>
        <taxon>Chordata</taxon>
        <taxon>Craniata</taxon>
        <taxon>Vertebrata</taxon>
        <taxon>Euteleostomi</taxon>
        <taxon>Actinopterygii</taxon>
        <taxon>Neopterygii</taxon>
        <taxon>Teleostei</taxon>
        <taxon>Neoteleostei</taxon>
        <taxon>Acanthomorphata</taxon>
        <taxon>Gobiaria</taxon>
        <taxon>Kurtiformes</taxon>
        <taxon>Apogonoidei</taxon>
        <taxon>Apogonidae</taxon>
        <taxon>Apogoninae</taxon>
        <taxon>Sphaeramia</taxon>
    </lineage>
</organism>
<evidence type="ECO:0000256" key="5">
    <source>
        <dbReference type="SAM" id="MobiDB-lite"/>
    </source>
</evidence>
<dbReference type="InterPro" id="IPR020472">
    <property type="entry name" value="WD40_PAC1"/>
</dbReference>
<accession>A0A673BGW2</accession>
<reference evidence="6" key="2">
    <citation type="submission" date="2025-08" db="UniProtKB">
        <authorList>
            <consortium name="Ensembl"/>
        </authorList>
    </citation>
    <scope>IDENTIFICATION</scope>
</reference>
<keyword evidence="3" id="KW-0677">Repeat</keyword>
<sequence>MEGLEERLGALSIARRSCPDEPTYLLDMSLQTSGLLAVSCSNFNVHLHNKDTLRLLGEYRGHSGPLCGVTFAHKTPDLLYSGSADGTVRAWDVRRPGSEAVHTFKSDPVHIFCSFDVNCSDVLLCAGTEQVDDEDSYLVFWDVRKPGSGILGVYTESHSDDVTQVRFHPLDKDRLASGSTDGLVNVFDVSQGAEEEALLATCNSDSSAGGVCWSGPGYTQLLCLSHDEGLHLWDLNRLDTDEPLTVFSTTDARSLTPLADGGSVDYLVGGQWLEDVQKLLVVGGRSNGELHLLQCDDGGLRLLRSLEGGHASTVRCFAWDATGEGLITGGEDAQLLLWKPGGEEITMGKKASMKSESALRLKSRPHKKHGYQRDKTTTQQTDKLKTKMKTDKI</sequence>
<protein>
    <recommendedName>
        <fullName evidence="1">WD repeat-containing protein 89</fullName>
    </recommendedName>
</protein>
<proteinExistence type="predicted"/>
<evidence type="ECO:0000313" key="6">
    <source>
        <dbReference type="Ensembl" id="ENSSORP00005040509.1"/>
    </source>
</evidence>
<feature type="compositionally biased region" description="Basic residues" evidence="5">
    <location>
        <begin position="361"/>
        <end position="370"/>
    </location>
</feature>
<dbReference type="SMART" id="SM00320">
    <property type="entry name" value="WD40"/>
    <property type="match status" value="4"/>
</dbReference>
<dbReference type="RefSeq" id="XP_029982370.1">
    <property type="nucleotide sequence ID" value="XM_030126510.1"/>
</dbReference>
<dbReference type="PROSITE" id="PS50294">
    <property type="entry name" value="WD_REPEATS_REGION"/>
    <property type="match status" value="2"/>
</dbReference>
<keyword evidence="2 4" id="KW-0853">WD repeat</keyword>
<dbReference type="FunCoup" id="A0A673BGW2">
    <property type="interactions" value="1107"/>
</dbReference>
<dbReference type="RefSeq" id="XP_029982369.1">
    <property type="nucleotide sequence ID" value="XM_030126509.1"/>
</dbReference>
<dbReference type="Ensembl" id="ENSSORT00005041551.1">
    <property type="protein sequence ID" value="ENSSORP00005040509.1"/>
    <property type="gene ID" value="ENSSORG00005018903.1"/>
</dbReference>
<evidence type="ECO:0000256" key="2">
    <source>
        <dbReference type="ARBA" id="ARBA00022574"/>
    </source>
</evidence>
<evidence type="ECO:0000256" key="1">
    <source>
        <dbReference type="ARBA" id="ARBA00021125"/>
    </source>
</evidence>
<evidence type="ECO:0000313" key="7">
    <source>
        <dbReference type="Proteomes" id="UP000472271"/>
    </source>
</evidence>
<dbReference type="PANTHER" id="PTHR22889:SF0">
    <property type="entry name" value="WD REPEAT-CONTAINING PROTEIN 89"/>
    <property type="match status" value="1"/>
</dbReference>
<dbReference type="Gene3D" id="2.130.10.10">
    <property type="entry name" value="YVTN repeat-like/Quinoprotein amine dehydrogenase"/>
    <property type="match status" value="3"/>
</dbReference>
<dbReference type="PROSITE" id="PS00678">
    <property type="entry name" value="WD_REPEATS_1"/>
    <property type="match status" value="1"/>
</dbReference>
<dbReference type="InterPro" id="IPR019775">
    <property type="entry name" value="WD40_repeat_CS"/>
</dbReference>
<dbReference type="SUPFAM" id="SSF50978">
    <property type="entry name" value="WD40 repeat-like"/>
    <property type="match status" value="1"/>
</dbReference>
<dbReference type="Pfam" id="PF00400">
    <property type="entry name" value="WD40"/>
    <property type="match status" value="3"/>
</dbReference>
<feature type="repeat" description="WD" evidence="4">
    <location>
        <begin position="59"/>
        <end position="94"/>
    </location>
</feature>
<dbReference type="RefSeq" id="XP_029982376.1">
    <property type="nucleotide sequence ID" value="XM_030126516.1"/>
</dbReference>
<reference evidence="6" key="1">
    <citation type="submission" date="2019-06" db="EMBL/GenBank/DDBJ databases">
        <authorList>
            <consortium name="Wellcome Sanger Institute Data Sharing"/>
        </authorList>
    </citation>
    <scope>NUCLEOTIDE SEQUENCE [LARGE SCALE GENOMIC DNA]</scope>
</reference>
<name>A0A673BGW2_9TELE</name>
<dbReference type="RefSeq" id="XP_029982375.1">
    <property type="nucleotide sequence ID" value="XM_030126515.1"/>
</dbReference>
<reference evidence="6" key="3">
    <citation type="submission" date="2025-09" db="UniProtKB">
        <authorList>
            <consortium name="Ensembl"/>
        </authorList>
    </citation>
    <scope>IDENTIFICATION</scope>
</reference>
<feature type="compositionally biased region" description="Basic and acidic residues" evidence="5">
    <location>
        <begin position="371"/>
        <end position="393"/>
    </location>
</feature>
<dbReference type="InterPro" id="IPR039328">
    <property type="entry name" value="WDR89"/>
</dbReference>
<feature type="repeat" description="WD" evidence="4">
    <location>
        <begin position="307"/>
        <end position="339"/>
    </location>
</feature>
<keyword evidence="7" id="KW-1185">Reference proteome</keyword>
<dbReference type="Proteomes" id="UP000472271">
    <property type="component" value="Chromosome 22"/>
</dbReference>
<dbReference type="InterPro" id="IPR015943">
    <property type="entry name" value="WD40/YVTN_repeat-like_dom_sf"/>
</dbReference>
<dbReference type="AlphaFoldDB" id="A0A673BGW2"/>
<evidence type="ECO:0000256" key="4">
    <source>
        <dbReference type="PROSITE-ProRule" id="PRU00221"/>
    </source>
</evidence>
<dbReference type="InterPro" id="IPR036322">
    <property type="entry name" value="WD40_repeat_dom_sf"/>
</dbReference>
<dbReference type="PRINTS" id="PR00320">
    <property type="entry name" value="GPROTEINBRPT"/>
</dbReference>
<feature type="region of interest" description="Disordered" evidence="5">
    <location>
        <begin position="351"/>
        <end position="393"/>
    </location>
</feature>
<dbReference type="CTD" id="112840"/>